<dbReference type="Proteomes" id="UP001318860">
    <property type="component" value="Unassembled WGS sequence"/>
</dbReference>
<dbReference type="PROSITE" id="PS50878">
    <property type="entry name" value="RT_POL"/>
    <property type="match status" value="1"/>
</dbReference>
<proteinExistence type="predicted"/>
<gene>
    <name evidence="2" type="ORF">DH2020_015206</name>
</gene>
<name>A0ABR0WVK6_REHGL</name>
<feature type="domain" description="Reverse transcriptase" evidence="1">
    <location>
        <begin position="276"/>
        <end position="403"/>
    </location>
</feature>
<dbReference type="CDD" id="cd01650">
    <property type="entry name" value="RT_nLTR_like"/>
    <property type="match status" value="1"/>
</dbReference>
<evidence type="ECO:0000313" key="3">
    <source>
        <dbReference type="Proteomes" id="UP001318860"/>
    </source>
</evidence>
<organism evidence="2 3">
    <name type="scientific">Rehmannia glutinosa</name>
    <name type="common">Chinese foxglove</name>
    <dbReference type="NCBI Taxonomy" id="99300"/>
    <lineage>
        <taxon>Eukaryota</taxon>
        <taxon>Viridiplantae</taxon>
        <taxon>Streptophyta</taxon>
        <taxon>Embryophyta</taxon>
        <taxon>Tracheophyta</taxon>
        <taxon>Spermatophyta</taxon>
        <taxon>Magnoliopsida</taxon>
        <taxon>eudicotyledons</taxon>
        <taxon>Gunneridae</taxon>
        <taxon>Pentapetalae</taxon>
        <taxon>asterids</taxon>
        <taxon>lamiids</taxon>
        <taxon>Lamiales</taxon>
        <taxon>Orobanchaceae</taxon>
        <taxon>Rehmannieae</taxon>
        <taxon>Rehmannia</taxon>
    </lineage>
</organism>
<keyword evidence="3" id="KW-1185">Reference proteome</keyword>
<comment type="caution">
    <text evidence="2">The sequence shown here is derived from an EMBL/GenBank/DDBJ whole genome shotgun (WGS) entry which is preliminary data.</text>
</comment>
<dbReference type="InterPro" id="IPR052343">
    <property type="entry name" value="Retrotransposon-Effector_Assoc"/>
</dbReference>
<dbReference type="InterPro" id="IPR043502">
    <property type="entry name" value="DNA/RNA_pol_sf"/>
</dbReference>
<dbReference type="SUPFAM" id="SSF56672">
    <property type="entry name" value="DNA/RNA polymerases"/>
    <property type="match status" value="1"/>
</dbReference>
<reference evidence="2 3" key="1">
    <citation type="journal article" date="2021" name="Comput. Struct. Biotechnol. J.">
        <title>De novo genome assembly of the potent medicinal plant Rehmannia glutinosa using nanopore technology.</title>
        <authorList>
            <person name="Ma L."/>
            <person name="Dong C."/>
            <person name="Song C."/>
            <person name="Wang X."/>
            <person name="Zheng X."/>
            <person name="Niu Y."/>
            <person name="Chen S."/>
            <person name="Feng W."/>
        </authorList>
    </citation>
    <scope>NUCLEOTIDE SEQUENCE [LARGE SCALE GENOMIC DNA]</scope>
    <source>
        <strain evidence="2">DH-2019</strain>
    </source>
</reference>
<sequence>MGELLPLPACGTSPREFGGSLPLLVQIKNTRIKVATSFRFFDMWSKHHSFLDVVNESWRQDTGLTGMNNLQVKLSRLSKRLQWWNKSVFGNVFNNVKRAEASVAQAQKDWDHNPIQVHNIYLKKCIADLTQTEKIEEEFWRQKAAIRWVNEGERNTKYFHSIVQKKRSRGRIFSIEENGALLTEPQALKESGNRFFAKLFSNDVENLTYSELNELKPLPPEVNLYELCDYPTSEDIKKALFDMNSESTAGPDGYSAAFYQKCWSIVQLDVVEAILDFFDGNIMPQSFTTTTIVLIPKVTHPKAWTDFRPISLCNVINKLISKILNDRLAKLLPLLIAPTQSGFVKDRWISDNILLAQELIHDIDQDWTHMNVALKLDMAKAYDRVQWKFLYQVLERMGFRAVD</sequence>
<dbReference type="InterPro" id="IPR000477">
    <property type="entry name" value="RT_dom"/>
</dbReference>
<evidence type="ECO:0000313" key="2">
    <source>
        <dbReference type="EMBL" id="KAK6150274.1"/>
    </source>
</evidence>
<protein>
    <recommendedName>
        <fullName evidence="1">Reverse transcriptase domain-containing protein</fullName>
    </recommendedName>
</protein>
<dbReference type="Pfam" id="PF00078">
    <property type="entry name" value="RVT_1"/>
    <property type="match status" value="1"/>
</dbReference>
<evidence type="ECO:0000259" key="1">
    <source>
        <dbReference type="PROSITE" id="PS50878"/>
    </source>
</evidence>
<dbReference type="PANTHER" id="PTHR46890">
    <property type="entry name" value="NON-LTR RETROLELEMENT REVERSE TRANSCRIPTASE-LIKE PROTEIN-RELATED"/>
    <property type="match status" value="1"/>
</dbReference>
<dbReference type="PANTHER" id="PTHR46890:SF28">
    <property type="entry name" value="REVERSE TRANSCRIPTASE DOMAIN-CONTAINING PROTEIN"/>
    <property type="match status" value="1"/>
</dbReference>
<dbReference type="EMBL" id="JABTTQ020000008">
    <property type="protein sequence ID" value="KAK6150274.1"/>
    <property type="molecule type" value="Genomic_DNA"/>
</dbReference>
<accession>A0ABR0WVK6</accession>